<evidence type="ECO:0000313" key="10">
    <source>
        <dbReference type="EMBL" id="WOH15619.1"/>
    </source>
</evidence>
<dbReference type="FunFam" id="3.80.10.10:FF:000722">
    <property type="entry name" value="Leucine-rich repeat receptor-like protein kinase"/>
    <property type="match status" value="1"/>
</dbReference>
<dbReference type="InterPro" id="IPR046956">
    <property type="entry name" value="RLP23-like"/>
</dbReference>
<evidence type="ECO:0000256" key="5">
    <source>
        <dbReference type="ARBA" id="ARBA00022729"/>
    </source>
</evidence>
<dbReference type="EMBL" id="CP093351">
    <property type="protein sequence ID" value="WOH15619.1"/>
    <property type="molecule type" value="Genomic_DNA"/>
</dbReference>
<evidence type="ECO:0000256" key="4">
    <source>
        <dbReference type="ARBA" id="ARBA00022692"/>
    </source>
</evidence>
<evidence type="ECO:0000256" key="7">
    <source>
        <dbReference type="ARBA" id="ARBA00022989"/>
    </source>
</evidence>
<evidence type="ECO:0008006" key="12">
    <source>
        <dbReference type="Google" id="ProtNLM"/>
    </source>
</evidence>
<reference evidence="10" key="1">
    <citation type="journal article" date="2016" name="Nat. Genet.">
        <title>A high-quality carrot genome assembly provides new insights into carotenoid accumulation and asterid genome evolution.</title>
        <authorList>
            <person name="Iorizzo M."/>
            <person name="Ellison S."/>
            <person name="Senalik D."/>
            <person name="Zeng P."/>
            <person name="Satapoomin P."/>
            <person name="Huang J."/>
            <person name="Bowman M."/>
            <person name="Iovene M."/>
            <person name="Sanseverino W."/>
            <person name="Cavagnaro P."/>
            <person name="Yildiz M."/>
            <person name="Macko-Podgorni A."/>
            <person name="Moranska E."/>
            <person name="Grzebelus E."/>
            <person name="Grzebelus D."/>
            <person name="Ashrafi H."/>
            <person name="Zheng Z."/>
            <person name="Cheng S."/>
            <person name="Spooner D."/>
            <person name="Van Deynze A."/>
            <person name="Simon P."/>
        </authorList>
    </citation>
    <scope>NUCLEOTIDE SEQUENCE</scope>
    <source>
        <tissue evidence="10">Leaf</tissue>
    </source>
</reference>
<dbReference type="Pfam" id="PF13855">
    <property type="entry name" value="LRR_8"/>
    <property type="match status" value="1"/>
</dbReference>
<gene>
    <name evidence="10" type="ORF">DCAR_0935162</name>
</gene>
<reference evidence="10" key="2">
    <citation type="submission" date="2022-03" db="EMBL/GenBank/DDBJ databases">
        <title>Draft title - Genomic analysis of global carrot germplasm unveils the trajectory of domestication and the origin of high carotenoid orange carrot.</title>
        <authorList>
            <person name="Iorizzo M."/>
            <person name="Ellison S."/>
            <person name="Senalik D."/>
            <person name="Macko-Podgorni A."/>
            <person name="Grzebelus D."/>
            <person name="Bostan H."/>
            <person name="Rolling W."/>
            <person name="Curaba J."/>
            <person name="Simon P."/>
        </authorList>
    </citation>
    <scope>NUCLEOTIDE SEQUENCE</scope>
    <source>
        <tissue evidence="10">Leaf</tissue>
    </source>
</reference>
<keyword evidence="2" id="KW-0597">Phosphoprotein</keyword>
<dbReference type="PANTHER" id="PTHR48063">
    <property type="entry name" value="LRR RECEPTOR-LIKE KINASE"/>
    <property type="match status" value="1"/>
</dbReference>
<keyword evidence="6" id="KW-0677">Repeat</keyword>
<evidence type="ECO:0000256" key="1">
    <source>
        <dbReference type="ARBA" id="ARBA00004479"/>
    </source>
</evidence>
<name>A0AAF1BDD2_DAUCS</name>
<dbReference type="SUPFAM" id="SSF52058">
    <property type="entry name" value="L domain-like"/>
    <property type="match status" value="1"/>
</dbReference>
<dbReference type="AlphaFoldDB" id="A0AAF1BDD2"/>
<keyword evidence="3" id="KW-0433">Leucine-rich repeat</keyword>
<dbReference type="InterPro" id="IPR001611">
    <property type="entry name" value="Leu-rich_rpt"/>
</dbReference>
<protein>
    <recommendedName>
        <fullName evidence="12">Leucine-rich repeat-containing N-terminal plant-type domain-containing protein</fullName>
    </recommendedName>
</protein>
<keyword evidence="8" id="KW-0472">Membrane</keyword>
<evidence type="ECO:0000256" key="9">
    <source>
        <dbReference type="ARBA" id="ARBA00023180"/>
    </source>
</evidence>
<evidence type="ECO:0000256" key="6">
    <source>
        <dbReference type="ARBA" id="ARBA00022737"/>
    </source>
</evidence>
<sequence>MNLHGLLSLNIAGNRLSGRIPDTIGKLDKLEFLDLSRNELAGHIPQSLSNLSFLSRLNLSFNDFSGRIPTGNQLRTLDDPSIYVGNNQLCGPPILKPCPSHTDSHDCQNNNEAEFYSDDEHLWFYAG</sequence>
<evidence type="ECO:0000256" key="8">
    <source>
        <dbReference type="ARBA" id="ARBA00023136"/>
    </source>
</evidence>
<evidence type="ECO:0000256" key="2">
    <source>
        <dbReference type="ARBA" id="ARBA00022553"/>
    </source>
</evidence>
<keyword evidence="4" id="KW-0812">Transmembrane</keyword>
<keyword evidence="5" id="KW-0732">Signal</keyword>
<evidence type="ECO:0000313" key="11">
    <source>
        <dbReference type="Proteomes" id="UP000077755"/>
    </source>
</evidence>
<organism evidence="10 11">
    <name type="scientific">Daucus carota subsp. sativus</name>
    <name type="common">Carrot</name>
    <dbReference type="NCBI Taxonomy" id="79200"/>
    <lineage>
        <taxon>Eukaryota</taxon>
        <taxon>Viridiplantae</taxon>
        <taxon>Streptophyta</taxon>
        <taxon>Embryophyta</taxon>
        <taxon>Tracheophyta</taxon>
        <taxon>Spermatophyta</taxon>
        <taxon>Magnoliopsida</taxon>
        <taxon>eudicotyledons</taxon>
        <taxon>Gunneridae</taxon>
        <taxon>Pentapetalae</taxon>
        <taxon>asterids</taxon>
        <taxon>campanulids</taxon>
        <taxon>Apiales</taxon>
        <taxon>Apiaceae</taxon>
        <taxon>Apioideae</taxon>
        <taxon>Scandiceae</taxon>
        <taxon>Daucinae</taxon>
        <taxon>Daucus</taxon>
        <taxon>Daucus sect. Daucus</taxon>
    </lineage>
</organism>
<keyword evidence="7" id="KW-1133">Transmembrane helix</keyword>
<evidence type="ECO:0000256" key="3">
    <source>
        <dbReference type="ARBA" id="ARBA00022614"/>
    </source>
</evidence>
<keyword evidence="9" id="KW-0325">Glycoprotein</keyword>
<dbReference type="Proteomes" id="UP000077755">
    <property type="component" value="Chromosome 9"/>
</dbReference>
<dbReference type="GO" id="GO:0016020">
    <property type="term" value="C:membrane"/>
    <property type="evidence" value="ECO:0007669"/>
    <property type="project" value="UniProtKB-SubCell"/>
</dbReference>
<proteinExistence type="predicted"/>
<dbReference type="Gene3D" id="3.80.10.10">
    <property type="entry name" value="Ribonuclease Inhibitor"/>
    <property type="match status" value="1"/>
</dbReference>
<keyword evidence="11" id="KW-1185">Reference proteome</keyword>
<comment type="subcellular location">
    <subcellularLocation>
        <location evidence="1">Membrane</location>
        <topology evidence="1">Single-pass type I membrane protein</topology>
    </subcellularLocation>
</comment>
<accession>A0AAF1BDD2</accession>
<dbReference type="InterPro" id="IPR032675">
    <property type="entry name" value="LRR_dom_sf"/>
</dbReference>
<dbReference type="PANTHER" id="PTHR48063:SF112">
    <property type="entry name" value="RECEPTOR LIKE PROTEIN 30-LIKE"/>
    <property type="match status" value="1"/>
</dbReference>